<organism evidence="1 2">
    <name type="scientific">Pristionchus pacificus</name>
    <name type="common">Parasitic nematode worm</name>
    <dbReference type="NCBI Taxonomy" id="54126"/>
    <lineage>
        <taxon>Eukaryota</taxon>
        <taxon>Metazoa</taxon>
        <taxon>Ecdysozoa</taxon>
        <taxon>Nematoda</taxon>
        <taxon>Chromadorea</taxon>
        <taxon>Rhabditida</taxon>
        <taxon>Rhabditina</taxon>
        <taxon>Diplogasteromorpha</taxon>
        <taxon>Diplogasteroidea</taxon>
        <taxon>Neodiplogasteridae</taxon>
        <taxon>Pristionchus</taxon>
    </lineage>
</organism>
<dbReference type="Proteomes" id="UP000005239">
    <property type="component" value="Unassembled WGS sequence"/>
</dbReference>
<reference evidence="1" key="2">
    <citation type="submission" date="2022-06" db="UniProtKB">
        <authorList>
            <consortium name="EnsemblMetazoa"/>
        </authorList>
    </citation>
    <scope>IDENTIFICATION</scope>
    <source>
        <strain evidence="1">PS312</strain>
    </source>
</reference>
<accession>A0A8R1V291</accession>
<keyword evidence="2" id="KW-1185">Reference proteome</keyword>
<sequence>MYQTDPRRGTAGQKPLFWWLVATIVMVILISLVGAACWAIVRRRRGRTTRRLVHKRPNMAEHQPAARIAIAQKLTERAPAKFLTGHLENFDEFRAQAVNR</sequence>
<name>A0A2A6BNY5_PRIPA</name>
<dbReference type="EnsemblMetazoa" id="PPA44368.1">
    <property type="protein sequence ID" value="PPA44368.1"/>
    <property type="gene ID" value="WBGene00282737"/>
</dbReference>
<protein>
    <submittedName>
        <fullName evidence="1">Uncharacterized protein</fullName>
    </submittedName>
</protein>
<evidence type="ECO:0000313" key="2">
    <source>
        <dbReference type="Proteomes" id="UP000005239"/>
    </source>
</evidence>
<reference evidence="2" key="1">
    <citation type="journal article" date="2008" name="Nat. Genet.">
        <title>The Pristionchus pacificus genome provides a unique perspective on nematode lifestyle and parasitism.</title>
        <authorList>
            <person name="Dieterich C."/>
            <person name="Clifton S.W."/>
            <person name="Schuster L.N."/>
            <person name="Chinwalla A."/>
            <person name="Delehaunty K."/>
            <person name="Dinkelacker I."/>
            <person name="Fulton L."/>
            <person name="Fulton R."/>
            <person name="Godfrey J."/>
            <person name="Minx P."/>
            <person name="Mitreva M."/>
            <person name="Roeseler W."/>
            <person name="Tian H."/>
            <person name="Witte H."/>
            <person name="Yang S.P."/>
            <person name="Wilson R.K."/>
            <person name="Sommer R.J."/>
        </authorList>
    </citation>
    <scope>NUCLEOTIDE SEQUENCE [LARGE SCALE GENOMIC DNA]</scope>
    <source>
        <strain evidence="2">PS312</strain>
    </source>
</reference>
<accession>A0A2A6BNY5</accession>
<gene>
    <name evidence="1" type="primary">WBGene00282737</name>
</gene>
<proteinExistence type="predicted"/>
<evidence type="ECO:0000313" key="1">
    <source>
        <dbReference type="EnsemblMetazoa" id="PPA44368.1"/>
    </source>
</evidence>
<dbReference type="AlphaFoldDB" id="A0A2A6BNY5"/>